<evidence type="ECO:0000256" key="10">
    <source>
        <dbReference type="ARBA" id="ARBA00023180"/>
    </source>
</evidence>
<dbReference type="InterPro" id="IPR002591">
    <property type="entry name" value="Phosphodiest/P_Trfase"/>
</dbReference>
<comment type="caution">
    <text evidence="12">The sequence shown here is derived from an EMBL/GenBank/DDBJ whole genome shotgun (WGS) entry which is preliminary data.</text>
</comment>
<proteinExistence type="inferred from homology"/>
<dbReference type="InterPro" id="IPR039524">
    <property type="entry name" value="PIGO/GPI13"/>
</dbReference>
<feature type="transmembrane region" description="Helical" evidence="11">
    <location>
        <begin position="774"/>
        <end position="794"/>
    </location>
</feature>
<accession>A0ABQ8KQJ9</accession>
<feature type="transmembrane region" description="Helical" evidence="11">
    <location>
        <begin position="908"/>
        <end position="932"/>
    </location>
</feature>
<dbReference type="Gene3D" id="3.40.720.10">
    <property type="entry name" value="Alkaline Phosphatase, subunit A"/>
    <property type="match status" value="1"/>
</dbReference>
<organism evidence="12 13">
    <name type="scientific">Rhodofomes roseus</name>
    <dbReference type="NCBI Taxonomy" id="34475"/>
    <lineage>
        <taxon>Eukaryota</taxon>
        <taxon>Fungi</taxon>
        <taxon>Dikarya</taxon>
        <taxon>Basidiomycota</taxon>
        <taxon>Agaricomycotina</taxon>
        <taxon>Agaricomycetes</taxon>
        <taxon>Polyporales</taxon>
        <taxon>Rhodofomes</taxon>
    </lineage>
</organism>
<dbReference type="GeneID" id="71999553"/>
<dbReference type="Proteomes" id="UP000814176">
    <property type="component" value="Unassembled WGS sequence"/>
</dbReference>
<feature type="transmembrane region" description="Helical" evidence="11">
    <location>
        <begin position="528"/>
        <end position="545"/>
    </location>
</feature>
<feature type="transmembrane region" description="Helical" evidence="11">
    <location>
        <begin position="697"/>
        <end position="717"/>
    </location>
</feature>
<dbReference type="EMBL" id="JADCUA010000005">
    <property type="protein sequence ID" value="KAH9840157.1"/>
    <property type="molecule type" value="Genomic_DNA"/>
</dbReference>
<evidence type="ECO:0000256" key="5">
    <source>
        <dbReference type="ARBA" id="ARBA00022679"/>
    </source>
</evidence>
<evidence type="ECO:0000256" key="3">
    <source>
        <dbReference type="ARBA" id="ARBA00008695"/>
    </source>
</evidence>
<evidence type="ECO:0000256" key="1">
    <source>
        <dbReference type="ARBA" id="ARBA00004477"/>
    </source>
</evidence>
<dbReference type="InterPro" id="IPR017850">
    <property type="entry name" value="Alkaline_phosphatase_core_sf"/>
</dbReference>
<evidence type="ECO:0000256" key="4">
    <source>
        <dbReference type="ARBA" id="ARBA00022502"/>
    </source>
</evidence>
<evidence type="ECO:0000256" key="6">
    <source>
        <dbReference type="ARBA" id="ARBA00022692"/>
    </source>
</evidence>
<feature type="transmembrane region" description="Helical" evidence="11">
    <location>
        <begin position="493"/>
        <end position="516"/>
    </location>
</feature>
<keyword evidence="5" id="KW-0808">Transferase</keyword>
<feature type="transmembrane region" description="Helical" evidence="11">
    <location>
        <begin position="746"/>
        <end position="768"/>
    </location>
</feature>
<dbReference type="Pfam" id="PF01663">
    <property type="entry name" value="Phosphodiest"/>
    <property type="match status" value="1"/>
</dbReference>
<evidence type="ECO:0000256" key="11">
    <source>
        <dbReference type="SAM" id="Phobius"/>
    </source>
</evidence>
<comment type="subcellular location">
    <subcellularLocation>
        <location evidence="1">Endoplasmic reticulum membrane</location>
        <topology evidence="1">Multi-pass membrane protein</topology>
    </subcellularLocation>
</comment>
<keyword evidence="13" id="KW-1185">Reference proteome</keyword>
<protein>
    <submittedName>
        <fullName evidence="12">Alkaline-phosphatase-like protein</fullName>
    </submittedName>
</protein>
<reference evidence="12 13" key="1">
    <citation type="journal article" date="2021" name="Environ. Microbiol.">
        <title>Gene family expansions and transcriptome signatures uncover fungal adaptations to wood decay.</title>
        <authorList>
            <person name="Hage H."/>
            <person name="Miyauchi S."/>
            <person name="Viragh M."/>
            <person name="Drula E."/>
            <person name="Min B."/>
            <person name="Chaduli D."/>
            <person name="Navarro D."/>
            <person name="Favel A."/>
            <person name="Norest M."/>
            <person name="Lesage-Meessen L."/>
            <person name="Balint B."/>
            <person name="Merenyi Z."/>
            <person name="de Eugenio L."/>
            <person name="Morin E."/>
            <person name="Martinez A.T."/>
            <person name="Baldrian P."/>
            <person name="Stursova M."/>
            <person name="Martinez M.J."/>
            <person name="Novotny C."/>
            <person name="Magnuson J.K."/>
            <person name="Spatafora J.W."/>
            <person name="Maurice S."/>
            <person name="Pangilinan J."/>
            <person name="Andreopoulos W."/>
            <person name="LaButti K."/>
            <person name="Hundley H."/>
            <person name="Na H."/>
            <person name="Kuo A."/>
            <person name="Barry K."/>
            <person name="Lipzen A."/>
            <person name="Henrissat B."/>
            <person name="Riley R."/>
            <person name="Ahrendt S."/>
            <person name="Nagy L.G."/>
            <person name="Grigoriev I.V."/>
            <person name="Martin F."/>
            <person name="Rosso M.N."/>
        </authorList>
    </citation>
    <scope>NUCLEOTIDE SEQUENCE [LARGE SCALE GENOMIC DNA]</scope>
    <source>
        <strain evidence="12 13">CIRM-BRFM 1785</strain>
    </source>
</reference>
<dbReference type="PANTHER" id="PTHR23071:SF1">
    <property type="entry name" value="GPI ETHANOLAMINE PHOSPHATE TRANSFERASE 3"/>
    <property type="match status" value="1"/>
</dbReference>
<dbReference type="InterPro" id="IPR037675">
    <property type="entry name" value="PIG-O_N"/>
</dbReference>
<feature type="transmembrane region" description="Helical" evidence="11">
    <location>
        <begin position="953"/>
        <end position="975"/>
    </location>
</feature>
<gene>
    <name evidence="12" type="ORF">C8Q71DRAFT_479583</name>
</gene>
<feature type="transmembrane region" description="Helical" evidence="11">
    <location>
        <begin position="622"/>
        <end position="643"/>
    </location>
</feature>
<feature type="transmembrane region" description="Helical" evidence="11">
    <location>
        <begin position="421"/>
        <end position="448"/>
    </location>
</feature>
<evidence type="ECO:0000313" key="13">
    <source>
        <dbReference type="Proteomes" id="UP000814176"/>
    </source>
</evidence>
<feature type="transmembrane region" description="Helical" evidence="11">
    <location>
        <begin position="655"/>
        <end position="677"/>
    </location>
</feature>
<comment type="pathway">
    <text evidence="2">Glycolipid biosynthesis; glycosylphosphatidylinositol-anchor biosynthesis.</text>
</comment>
<dbReference type="CDD" id="cd16023">
    <property type="entry name" value="GPI_EPT_3"/>
    <property type="match status" value="1"/>
</dbReference>
<sequence>MSTRKGLFLLAWVFFVHLAGLYLYTRGFLLTRLALSERTTCADGSCTLAPTHRRAIVLIIDALRFDFVSPDPPQPVSPYHHNVLTVASDMTTAHPGHSFLFDSFADPPTTTSQRIKGLTTGSLPTFIDMGANFGSASVAEDTLISQLQDAGKKVAFMGDDTWTTVFTDVFSPEMCFPYESFNVEDLHTVDEGVVRHLFPLMSNASAQWDVIIGHFLGVDHVGHRVGPDHPKMHAKLTQMDDVLRRVVREMEDDTLLVVLGDHGMDRRGDHGGDGVLETSAALWIYSKTPLLLGHNSAPVSLLPTRLFPGANVPHRSVQQIDLVPSLALLLGIPIPYNNLGTVIPELFGRSGQLERALELNTKQVKQYLDTYRASASGGELDGAWGDLQERWAAVRNTQGDETQWIAMEAYTRFALAVCRELWAQFNVTLIGLGLTVLVTGTVASVALFAKLGELKDDWVDWAAKTRWLCVRGMAAGSALGVIAYIPLRPFMKGVDAVHCILFGAPLVSSLVIIATARPKASSLRPSSSHILLILHALAFASNSFTIWEDRIITYLLISSVVPSVLAGFSAPTARLRYRILGFSALFAFCVRAMAASTVCREEQHPYCHVTFFASSSLPEPPLLVLLLAVPTALGLPFIIRRFLQVSKSDNGVAEIVLPLLLPVVFLQGAAHWIAEWLDTAEVLGPEWHWVLRTGRTLMAQGAMGSTVLFGLFVWWYHPLCLSVSAKKQAGADSAGGEAKTKTQVTILGFGNAFGASYLVLWCGILGIVYTVMQLTGQLVLALAAIAVLAHVEVVDSVRDVRALEAAFASKTPSAALDADGRPTPAVRFAEILPLALLSLHTFYATGHQSAVASIQWKAAFVLTPTLNFGWSLVTVVLNTLGPQFLLALAVPLVALWNVEPLPHPAADVFVTGGAVRAALGMMLYHSLLLLGSAASSAWLRRHLMVWKVFAPRFMNAAVTMIAVDVAVLLGVGVGVGRITAQAAKLFGGMGQQQSSDNAQRPESKK</sequence>
<evidence type="ECO:0000256" key="7">
    <source>
        <dbReference type="ARBA" id="ARBA00022824"/>
    </source>
</evidence>
<feature type="transmembrane region" description="Helical" evidence="11">
    <location>
        <begin position="872"/>
        <end position="896"/>
    </location>
</feature>
<feature type="transmembrane region" description="Helical" evidence="11">
    <location>
        <begin position="577"/>
        <end position="594"/>
    </location>
</feature>
<keyword evidence="9 11" id="KW-0472">Membrane</keyword>
<evidence type="ECO:0000256" key="8">
    <source>
        <dbReference type="ARBA" id="ARBA00022989"/>
    </source>
</evidence>
<keyword evidence="6 11" id="KW-0812">Transmembrane</keyword>
<keyword evidence="8 11" id="KW-1133">Transmembrane helix</keyword>
<name>A0ABQ8KQJ9_9APHY</name>
<keyword evidence="10" id="KW-0325">Glycoprotein</keyword>
<feature type="transmembrane region" description="Helical" evidence="11">
    <location>
        <begin position="468"/>
        <end position="487"/>
    </location>
</feature>
<dbReference type="SUPFAM" id="SSF53649">
    <property type="entry name" value="Alkaline phosphatase-like"/>
    <property type="match status" value="1"/>
</dbReference>
<evidence type="ECO:0000256" key="9">
    <source>
        <dbReference type="ARBA" id="ARBA00023136"/>
    </source>
</evidence>
<evidence type="ECO:0000256" key="2">
    <source>
        <dbReference type="ARBA" id="ARBA00004687"/>
    </source>
</evidence>
<dbReference type="PANTHER" id="PTHR23071">
    <property type="entry name" value="PHOSPHATIDYLINOSITOL GLYCAN"/>
    <property type="match status" value="1"/>
</dbReference>
<feature type="transmembrane region" description="Helical" evidence="11">
    <location>
        <begin position="551"/>
        <end position="570"/>
    </location>
</feature>
<evidence type="ECO:0000313" key="12">
    <source>
        <dbReference type="EMBL" id="KAH9840157.1"/>
    </source>
</evidence>
<comment type="similarity">
    <text evidence="3">Belongs to the PIGG/PIGN/PIGO family. PIGO subfamily.</text>
</comment>
<keyword evidence="4" id="KW-0337">GPI-anchor biosynthesis</keyword>
<keyword evidence="7" id="KW-0256">Endoplasmic reticulum</keyword>
<dbReference type="RefSeq" id="XP_047781807.1">
    <property type="nucleotide sequence ID" value="XM_047918821.1"/>
</dbReference>